<dbReference type="Proteomes" id="UP000011205">
    <property type="component" value="Unassembled WGS sequence"/>
</dbReference>
<comment type="caution">
    <text evidence="1">The sequence shown here is derived from an EMBL/GenBank/DDBJ whole genome shotgun (WGS) entry which is preliminary data.</text>
</comment>
<evidence type="ECO:0000313" key="1">
    <source>
        <dbReference type="EMBL" id="ELS54766.1"/>
    </source>
</evidence>
<reference evidence="1 2" key="1">
    <citation type="journal article" date="2013" name="Genome Announc.">
        <title>Draft Genome Sequence of Streptomyces viridochromogenes Strain Tu57, Producer of Avilamycin.</title>
        <authorList>
            <person name="Gruning B.A."/>
            <person name="Erxleben A."/>
            <person name="Hahnlein A."/>
            <person name="Gunther S."/>
        </authorList>
    </citation>
    <scope>NUCLEOTIDE SEQUENCE [LARGE SCALE GENOMIC DNA]</scope>
    <source>
        <strain evidence="1 2">Tue57</strain>
    </source>
</reference>
<name>L8PB08_STRVR</name>
<gene>
    <name evidence="1" type="ORF">STVIR_4223</name>
</gene>
<organism evidence="1 2">
    <name type="scientific">Streptomyces viridochromogenes Tue57</name>
    <dbReference type="NCBI Taxonomy" id="1160705"/>
    <lineage>
        <taxon>Bacteria</taxon>
        <taxon>Bacillati</taxon>
        <taxon>Actinomycetota</taxon>
        <taxon>Actinomycetes</taxon>
        <taxon>Kitasatosporales</taxon>
        <taxon>Streptomycetaceae</taxon>
        <taxon>Streptomyces</taxon>
    </lineage>
</organism>
<dbReference type="PATRIC" id="fig|1160705.3.peg.4179"/>
<protein>
    <submittedName>
        <fullName evidence="1">Uncharacterized protein</fullName>
    </submittedName>
</protein>
<proteinExistence type="predicted"/>
<accession>L8PB08</accession>
<dbReference type="EMBL" id="AMLP01000127">
    <property type="protein sequence ID" value="ELS54766.1"/>
    <property type="molecule type" value="Genomic_DNA"/>
</dbReference>
<dbReference type="AlphaFoldDB" id="L8PB08"/>
<sequence length="39" mass="4389">MKNMLRYATPTVVRLGRIEELTGQLRRGVPDLLGHGNIL</sequence>
<evidence type="ECO:0000313" key="2">
    <source>
        <dbReference type="Proteomes" id="UP000011205"/>
    </source>
</evidence>
<dbReference type="NCBIfam" id="NF033521">
    <property type="entry name" value="lasso_leader_L3"/>
    <property type="match status" value="1"/>
</dbReference>